<feature type="domain" description="IPT/TIG" evidence="5">
    <location>
        <begin position="315"/>
        <end position="404"/>
    </location>
</feature>
<evidence type="ECO:0000256" key="1">
    <source>
        <dbReference type="ARBA" id="ARBA00007527"/>
    </source>
</evidence>
<gene>
    <name evidence="6" type="ORF">PPL_10555</name>
</gene>
<feature type="region of interest" description="Disordered" evidence="4">
    <location>
        <begin position="1198"/>
        <end position="1222"/>
    </location>
</feature>
<protein>
    <recommendedName>
        <fullName evidence="5">IPT/TIG domain-containing protein</fullName>
    </recommendedName>
</protein>
<feature type="domain" description="IPT/TIG" evidence="5">
    <location>
        <begin position="663"/>
        <end position="752"/>
    </location>
</feature>
<name>D3BRE5_HETP5</name>
<evidence type="ECO:0000313" key="6">
    <source>
        <dbReference type="EMBL" id="EFA75977.1"/>
    </source>
</evidence>
<dbReference type="Gene3D" id="2.60.40.10">
    <property type="entry name" value="Immunoglobulins"/>
    <property type="match status" value="8"/>
</dbReference>
<dbReference type="InterPro" id="IPR002909">
    <property type="entry name" value="IPT_dom"/>
</dbReference>
<dbReference type="SUPFAM" id="SSF81296">
    <property type="entry name" value="E set domains"/>
    <property type="match status" value="7"/>
</dbReference>
<proteinExistence type="inferred from homology"/>
<dbReference type="Proteomes" id="UP000001396">
    <property type="component" value="Unassembled WGS sequence"/>
</dbReference>
<comment type="caution">
    <text evidence="6">The sequence shown here is derived from an EMBL/GenBank/DDBJ whole genome shotgun (WGS) entry which is preliminary data.</text>
</comment>
<comment type="similarity">
    <text evidence="1">Belongs to the DNase II family.</text>
</comment>
<dbReference type="SMART" id="SM00429">
    <property type="entry name" value="IPT"/>
    <property type="match status" value="6"/>
</dbReference>
<dbReference type="Pfam" id="PF01833">
    <property type="entry name" value="TIG"/>
    <property type="match status" value="8"/>
</dbReference>
<feature type="domain" description="IPT/TIG" evidence="5">
    <location>
        <begin position="1823"/>
        <end position="1909"/>
    </location>
</feature>
<evidence type="ECO:0000256" key="2">
    <source>
        <dbReference type="ARBA" id="ARBA00022729"/>
    </source>
</evidence>
<evidence type="ECO:0000256" key="4">
    <source>
        <dbReference type="SAM" id="MobiDB-lite"/>
    </source>
</evidence>
<dbReference type="GeneID" id="31366024"/>
<feature type="domain" description="IPT/TIG" evidence="5">
    <location>
        <begin position="1737"/>
        <end position="1822"/>
    </location>
</feature>
<dbReference type="InterPro" id="IPR014756">
    <property type="entry name" value="Ig_E-set"/>
</dbReference>
<dbReference type="CDD" id="cd00102">
    <property type="entry name" value="IPT"/>
    <property type="match status" value="2"/>
</dbReference>
<evidence type="ECO:0000259" key="5">
    <source>
        <dbReference type="SMART" id="SM00429"/>
    </source>
</evidence>
<reference evidence="6 7" key="1">
    <citation type="journal article" date="2011" name="Genome Res.">
        <title>Phylogeny-wide analysis of social amoeba genomes highlights ancient origins for complex intercellular communication.</title>
        <authorList>
            <person name="Heidel A.J."/>
            <person name="Lawal H.M."/>
            <person name="Felder M."/>
            <person name="Schilde C."/>
            <person name="Helps N.R."/>
            <person name="Tunggal B."/>
            <person name="Rivero F."/>
            <person name="John U."/>
            <person name="Schleicher M."/>
            <person name="Eichinger L."/>
            <person name="Platzer M."/>
            <person name="Noegel A.A."/>
            <person name="Schaap P."/>
            <person name="Gloeckner G."/>
        </authorList>
    </citation>
    <scope>NUCLEOTIDE SEQUENCE [LARGE SCALE GENOMIC DNA]</scope>
    <source>
        <strain evidence="7">ATCC 26659 / Pp 5 / PN500</strain>
    </source>
</reference>
<evidence type="ECO:0000256" key="3">
    <source>
        <dbReference type="ARBA" id="ARBA00022801"/>
    </source>
</evidence>
<sequence>MTDKFKKLLLFGLIYLFIFINSVVAIQIISISHFKSFVGGGTIFVIVGTDFPSIPTLQVVNSAGGTNDFELIDQVGDTYRWRVPPAPKAVALLKRRRDYESTVTLVIKFDGNIFHQEVFYFLAPMITSFSPHHFYPNSNNKILTVEGDEFSINNNDPLPQVMFINGNLNIPLVVDTVTQGRIACRIPNNMYLNENSYTIQIVFYTGHTIRSLGNFRYVLPTVRSIEPLYGIGGKVHKITINGDNFIELNSNPNIVVSIGGLQCTNLQVTMENDIERIICNTQVVNPTPGQYETKDIQIAFGQQQVYCDKVFTIYEPKIISVNPKRGIYTGGTDVTVLGQYIKGASVFIGATECIIDQTTVQDHSFVCKTGAFTLGKQSEVTTSIQLLIGGRIFNAPDTEKFKYYSPQIASIEPNQIINVGSWPIVIRGGAMYQNNLIKINDKILIPNGLSDDKSIYTSVDPTQLQLGVNKVNIISDGYNSNVLDLTVVKPSIVSVAPDAGYAFSETLVVFTFQDLPSYVLQHLQIMAGDKICINLLQTDNNKIQCTIPPGTRNEIKDVSFSIKGSLYQTTVKFYYFEPTINSQTQSTNIPKGGGNLLIKGNYMNFIGGVKIDSKMLDFSTCTVNQQQISCIIPPHTPGSFSVILIGVDRVHEYNTNKKINYVGPSLSKVEPSQGSSKRKMTLTITGTSFGTEKDDVSVMIGDEECTLSSIRDTRIICKVKALKVGLHAIAVEVLQVAAIDLLNYKSNALSCLGPPLSDNSNSPVDWWFIYKIKNSKLNTYLYIDPTKDKLERLFDLQDHDTDKLSALQATFDQYSDYYYMFFNDQPGQRKKTGARGAKQSTGSANGHVKGMVFFDDEDDNGKFNGIHIEHSNPTFPSYKDKDLDSYNGINSGVKFLGKPDYSQHFFCYNFDNLDRVMEYFLRNDAYLLDKFKVFDDIKSWDDMKQNQLPFLYDYLSTFMTIPDRNPPQNDEIIIPTKLIKDCSKKIINKVDLEDICWWHSPEVTIGGNLKAYYFMKSGNGDKLAFPKATGDRPDTLSPFVLRKEVAKPTYDGIDLWMVVANFFQKKMFVECFYAIKTKQMQPTEQVLNVGFLELPVYLAEPLKNKKGELIGYTDYISCGGKREHAKFGFPMYPAYGNNALDANENFFCVGDSNRHNGQEIKDPINDKHYSKFPKYIEKITSKTISKATDVTLSMQSLRTSRDKVTSSDGEESSIKGNPTMPEPDIMNYIADDTMSLHYIAFDDKIGSVCSFEDGIVDACDRSNARATLIERTLPKKHKEPKFPPKYNYAYDDTRDIRTYDLLKNNDFLLVKFAQLFMAMLPNANRNFYQFMVDTNNNFFNPQFRPPFIIRTSDELCQEEVAYLMTLQYIYYQSDQPDPNVLMYKIGGDNLNWGNGIIIAISKKLLNNMDKGLTTKFPACMSSVIPNYNDIEKYIDDKQLDDDPEKMLRRTISAAWDWMSTTYSDGQGKRLKRLNNAEVIPVEYLLNMMIKIRHDDMVNSLIDLVDYIDTDYQLGINFQDILYNNYIIQRPPPKVPIVNNNKMVNIRVPLKTLQSTQQIYISQNERELESGVQQLLKSQHSMNISNILSLSDYEIERLELALDKWIVINNQNQAIKTLISDPINQYHDQPIEFIDMFNMDQTGNPINLGYQGVGNGLTRINLNSPISIASITFILESFIKSQLTNKVVFGDFEVYYIQKNESYGLAVSTLNSQLCDIKMMQYSDYSSNNFDYICSSVGPIITSVDILQGSTKGAYPITISGKRFDSSMTINIGNQPCDDLELISEQQIVCTVPSGVGQHHLVFISTPQAIFNIQRTQFLFSYNLPVIESIEPQDIYSYDMITISGYNFGSDATKTKVMISDTLECSPIVNISDTSILCFAPEIYDSNHQSISVIIQHQHSNTEALNYAGPNIDMILPESGDPLDPIVITGEGFSNLTTVFIDDIPVDILNQTLDQIIFELDYETASHKLTIQNGDLTINREFTYYPPIITLFNDTLVNTSGGLVQLYGFGLGLVSADLNFQLNNTDIDCNPFDHFIECYIPPGFGSSLTLIGSVSDQLVDFGTQSKLSYRPPVITSYLITNSNVLEINGYNFAPIEYGFVINESQDHSFIRIVYNDFNETCYNFISTTKAECNLNINSMIQSIEVVVGDQISNTIGLF</sequence>
<keyword evidence="2" id="KW-0732">Signal</keyword>
<evidence type="ECO:0000313" key="7">
    <source>
        <dbReference type="Proteomes" id="UP000001396"/>
    </source>
</evidence>
<dbReference type="InterPro" id="IPR013783">
    <property type="entry name" value="Ig-like_fold"/>
</dbReference>
<organism evidence="6 7">
    <name type="scientific">Heterostelium pallidum (strain ATCC 26659 / Pp 5 / PN500)</name>
    <name type="common">Cellular slime mold</name>
    <name type="synonym">Polysphondylium pallidum</name>
    <dbReference type="NCBI Taxonomy" id="670386"/>
    <lineage>
        <taxon>Eukaryota</taxon>
        <taxon>Amoebozoa</taxon>
        <taxon>Evosea</taxon>
        <taxon>Eumycetozoa</taxon>
        <taxon>Dictyostelia</taxon>
        <taxon>Acytosteliales</taxon>
        <taxon>Acytosteliaceae</taxon>
        <taxon>Heterostelium</taxon>
    </lineage>
</organism>
<feature type="domain" description="IPT/TIG" evidence="5">
    <location>
        <begin position="123"/>
        <end position="218"/>
    </location>
</feature>
<feature type="domain" description="IPT/TIG" evidence="5">
    <location>
        <begin position="219"/>
        <end position="314"/>
    </location>
</feature>
<dbReference type="InterPro" id="IPR004947">
    <property type="entry name" value="DNase_II"/>
</dbReference>
<dbReference type="GO" id="GO:0004531">
    <property type="term" value="F:deoxyribonuclease II activity"/>
    <property type="evidence" value="ECO:0007669"/>
    <property type="project" value="InterPro"/>
</dbReference>
<accession>D3BRE5</accession>
<dbReference type="InterPro" id="IPR052387">
    <property type="entry name" value="Fibrocystin"/>
</dbReference>
<dbReference type="InParanoid" id="D3BRE5"/>
<dbReference type="CDD" id="cd00603">
    <property type="entry name" value="IPT_PCSR"/>
    <property type="match status" value="3"/>
</dbReference>
<dbReference type="Pfam" id="PF03265">
    <property type="entry name" value="DNase_II"/>
    <property type="match status" value="1"/>
</dbReference>
<dbReference type="EMBL" id="ADBJ01000050">
    <property type="protein sequence ID" value="EFA75977.1"/>
    <property type="molecule type" value="Genomic_DNA"/>
</dbReference>
<dbReference type="RefSeq" id="XP_020428111.1">
    <property type="nucleotide sequence ID" value="XM_020581324.1"/>
</dbReference>
<keyword evidence="7" id="KW-1185">Reference proteome</keyword>
<dbReference type="PANTHER" id="PTHR46769">
    <property type="entry name" value="POLYCYSTIC KIDNEY AND HEPATIC DISEASE 1 (AUTOSOMAL RECESSIVE)-LIKE 1"/>
    <property type="match status" value="1"/>
</dbReference>
<dbReference type="PANTHER" id="PTHR46769:SF2">
    <property type="entry name" value="FIBROCYSTIN-L ISOFORM 2 PRECURSOR-RELATED"/>
    <property type="match status" value="1"/>
</dbReference>
<keyword evidence="3" id="KW-0378">Hydrolase</keyword>